<evidence type="ECO:0000313" key="4">
    <source>
        <dbReference type="Proteomes" id="UP000535838"/>
    </source>
</evidence>
<feature type="signal peptide" evidence="1">
    <location>
        <begin position="1"/>
        <end position="31"/>
    </location>
</feature>
<dbReference type="EMBL" id="JACJVQ010000021">
    <property type="protein sequence ID" value="MBB6637264.1"/>
    <property type="molecule type" value="Genomic_DNA"/>
</dbReference>
<dbReference type="PROSITE" id="PS51272">
    <property type="entry name" value="SLH"/>
    <property type="match status" value="3"/>
</dbReference>
<sequence>MKISRLGWKMGIGAMALLLALSGWSGKPVHAASASSVASPSSVSIGSDISGHWAESTLRAWIQEGLLTGDEQGRVDPDRTITRAELMTLANRALGLTEAGPIAFSDVKATAWYADQIAIAVQAGYVSGYSDGTVRPNRTVTRQETAAMLASLAKKPLGAYAGTAGESVGFADSSAIGTWSLEAVKAVARLQIMGGFTDGTFRPISPITRAEAIVALDRLKKLAPVAEQEEDKVYSEAGTYGPESGQEVISGDVAIQVGGVTLRNVTIKGDLTLTKEVGEGDVTLDHVTIEGETFVYGGGANSVHFIDSIIASLLVNKEGSSIRILAQGTSQIASAEFRSMATFVVETGAKVETFIVRAVVKVTGQGVIVNARLYVSGISFDSKPQNIEAADGIQYFIGTVIPGGSSGGGPVIDAAPTVTGVVYGKTYTSAVTPASADADIASVTLAKDGATVAGYKLGDEIAENGSYVLTVTDLGRNSTVVSFIVNIPAPDLAPVVTGVENGKTYTVAVTPSSSDEDIASVELTKDEAIVEGYELGDEISENGSYVLTVTDLGGHATVVSFIVNIPPPDLAPVIAGVEDGETYTVAVTPTSADEDIASVELTKDEAIVDGYELGDLISENGSYVLTVTDLGGHATVVSFIVNIPQPDLAPVIAGVEDGETYTVAVTPTSADEDIASVELTKDEAIVEGYELGDLISENGNFELTVTDLGGHSTVVSFIVNIPPPDLAPVITGVEDGKTYTVAVIPTSSDEDIASVELTKDEAIVEGYELGDEISENGDYVLTVSDKGNHSTVVSFELDLPVQIIPDLASIRMEDAELTLDIHVTNTGDTIDNVINGVRVNVPNFDGDTISGSYNDGNDYFTLHRVGESDDFVGYFPEVYDWETGQIVNYPYTLSQGWDTFVGYGIYLGQFTDPKNVKVNVWIADADAPEEENALYRMREIDIPLEANYIGPLSDLEVISTTSDSVTIGFTYPTGASGLVVGYGADVPVDEDSPWSHYTYPDLEEGVLDDVTGKWTLELWPSFARGATVHLQMEVYGGKYDGVSNVVLVDMAPAIEGVYDGEVFSYAVTPYLYGENDVESVTLTKDDIVVPDYELGTQLSENGEYVLTVTDAGGNTTTIRFTIIVAPLS</sequence>
<gene>
    <name evidence="3" type="ORF">H7B67_24315</name>
</gene>
<feature type="domain" description="SLH" evidence="2">
    <location>
        <begin position="100"/>
        <end position="163"/>
    </location>
</feature>
<dbReference type="PANTHER" id="PTHR43308:SF5">
    <property type="entry name" value="S-LAYER PROTEIN _ PEPTIDOGLYCAN ENDO-BETA-N-ACETYLGLUCOSAMINIDASE"/>
    <property type="match status" value="1"/>
</dbReference>
<accession>A0A841SZD1</accession>
<evidence type="ECO:0000313" key="3">
    <source>
        <dbReference type="EMBL" id="MBB6637264.1"/>
    </source>
</evidence>
<organism evidence="3 4">
    <name type="scientific">Cohnella thailandensis</name>
    <dbReference type="NCBI Taxonomy" id="557557"/>
    <lineage>
        <taxon>Bacteria</taxon>
        <taxon>Bacillati</taxon>
        <taxon>Bacillota</taxon>
        <taxon>Bacilli</taxon>
        <taxon>Bacillales</taxon>
        <taxon>Paenibacillaceae</taxon>
        <taxon>Cohnella</taxon>
    </lineage>
</organism>
<dbReference type="AlphaFoldDB" id="A0A841SZD1"/>
<reference evidence="3 4" key="1">
    <citation type="submission" date="2020-08" db="EMBL/GenBank/DDBJ databases">
        <title>Cohnella phylogeny.</title>
        <authorList>
            <person name="Dunlap C."/>
        </authorList>
    </citation>
    <scope>NUCLEOTIDE SEQUENCE [LARGE SCALE GENOMIC DNA]</scope>
    <source>
        <strain evidence="3 4">DSM 25241</strain>
    </source>
</reference>
<dbReference type="InterPro" id="IPR051465">
    <property type="entry name" value="Cell_Envelope_Struct_Comp"/>
</dbReference>
<protein>
    <submittedName>
        <fullName evidence="3">S-layer homology domain-containing protein</fullName>
    </submittedName>
</protein>
<dbReference type="PANTHER" id="PTHR43308">
    <property type="entry name" value="OUTER MEMBRANE PROTEIN ALPHA-RELATED"/>
    <property type="match status" value="1"/>
</dbReference>
<feature type="domain" description="SLH" evidence="2">
    <location>
        <begin position="41"/>
        <end position="99"/>
    </location>
</feature>
<dbReference type="InterPro" id="IPR001119">
    <property type="entry name" value="SLH_dom"/>
</dbReference>
<comment type="caution">
    <text evidence="3">The sequence shown here is derived from an EMBL/GenBank/DDBJ whole genome shotgun (WGS) entry which is preliminary data.</text>
</comment>
<proteinExistence type="predicted"/>
<keyword evidence="1" id="KW-0732">Signal</keyword>
<dbReference type="Pfam" id="PF00395">
    <property type="entry name" value="SLH"/>
    <property type="match status" value="3"/>
</dbReference>
<evidence type="ECO:0000256" key="1">
    <source>
        <dbReference type="SAM" id="SignalP"/>
    </source>
</evidence>
<feature type="domain" description="SLH" evidence="2">
    <location>
        <begin position="167"/>
        <end position="230"/>
    </location>
</feature>
<feature type="chain" id="PRO_5032596183" evidence="1">
    <location>
        <begin position="32"/>
        <end position="1128"/>
    </location>
</feature>
<dbReference type="RefSeq" id="WP_185122479.1">
    <property type="nucleotide sequence ID" value="NZ_JACJVQ010000021.1"/>
</dbReference>
<name>A0A841SZD1_9BACL</name>
<dbReference type="Proteomes" id="UP000535838">
    <property type="component" value="Unassembled WGS sequence"/>
</dbReference>
<evidence type="ECO:0000259" key="2">
    <source>
        <dbReference type="PROSITE" id="PS51272"/>
    </source>
</evidence>
<keyword evidence="4" id="KW-1185">Reference proteome</keyword>